<dbReference type="AlphaFoldDB" id="A0A511UZY6"/>
<dbReference type="OrthoDB" id="401223at2"/>
<gene>
    <name evidence="6" type="primary">rpoE</name>
    <name evidence="9" type="ORF">CQU01_24550</name>
</gene>
<dbReference type="NCBIfam" id="TIGR04567">
    <property type="entry name" value="RNAP_delt_lowGC"/>
    <property type="match status" value="1"/>
</dbReference>
<dbReference type="RefSeq" id="WP_146938573.1">
    <property type="nucleotide sequence ID" value="NZ_BJXW01000033.1"/>
</dbReference>
<keyword evidence="5 6" id="KW-0804">Transcription</keyword>
<evidence type="ECO:0000256" key="4">
    <source>
        <dbReference type="ARBA" id="ARBA00022695"/>
    </source>
</evidence>
<evidence type="ECO:0000256" key="5">
    <source>
        <dbReference type="ARBA" id="ARBA00023163"/>
    </source>
</evidence>
<dbReference type="HAMAP" id="MF_00357">
    <property type="entry name" value="RNApol_bact_RpoE"/>
    <property type="match status" value="1"/>
</dbReference>
<evidence type="ECO:0000256" key="6">
    <source>
        <dbReference type="HAMAP-Rule" id="MF_00357"/>
    </source>
</evidence>
<dbReference type="GO" id="GO:0000428">
    <property type="term" value="C:DNA-directed RNA polymerase complex"/>
    <property type="evidence" value="ECO:0007669"/>
    <property type="project" value="UniProtKB-KW"/>
</dbReference>
<dbReference type="Proteomes" id="UP000321491">
    <property type="component" value="Unassembled WGS sequence"/>
</dbReference>
<evidence type="ECO:0000256" key="7">
    <source>
        <dbReference type="SAM" id="MobiDB-lite"/>
    </source>
</evidence>
<evidence type="ECO:0000256" key="1">
    <source>
        <dbReference type="ARBA" id="ARBA00009828"/>
    </source>
</evidence>
<name>A0A511UZY6_9BACI</name>
<evidence type="ECO:0000256" key="2">
    <source>
        <dbReference type="ARBA" id="ARBA00022478"/>
    </source>
</evidence>
<comment type="subunit">
    <text evidence="6">RNAP is composed of a core of 2 alpha, a beta and a beta' subunits. The core is associated with a delta subunit and one of several sigma factors.</text>
</comment>
<dbReference type="PROSITE" id="PS51913">
    <property type="entry name" value="HTH_HARE"/>
    <property type="match status" value="1"/>
</dbReference>
<evidence type="ECO:0000259" key="8">
    <source>
        <dbReference type="PROSITE" id="PS51913"/>
    </source>
</evidence>
<dbReference type="InterPro" id="IPR029757">
    <property type="entry name" value="RpoE"/>
</dbReference>
<accession>A0A511UZY6</accession>
<dbReference type="EMBL" id="BJXW01000033">
    <property type="protein sequence ID" value="GEN32217.1"/>
    <property type="molecule type" value="Genomic_DNA"/>
</dbReference>
<sequence>MSLKDASPDKLKHLSMIDLANLLLMDQKKALDFKEIFNEISKIKGFSKEEELDKLAQFYTDLNTDGRFMTLGPNEWGLKRWYPVDEINEEIKVRPKKKKKRNVEDDDDDLLLDDDIEFDDELDPLDEDDDEVDAEFAVDDDDEFASIDDDLDEDLLGDDDEFADDEFIDDEEEFK</sequence>
<keyword evidence="10" id="KW-1185">Reference proteome</keyword>
<dbReference type="Pfam" id="PF05066">
    <property type="entry name" value="HARE-HTH"/>
    <property type="match status" value="1"/>
</dbReference>
<keyword evidence="3 6" id="KW-0808">Transferase</keyword>
<comment type="function">
    <text evidence="6">Participates in both the initiation and recycling phases of transcription. In the presence of the delta subunit, RNAP displays an increased specificity of transcription, a decreased affinity for nucleic acids, and an increased efficiency of RNA synthesis because of enhanced recycling.</text>
</comment>
<dbReference type="GO" id="GO:0006351">
    <property type="term" value="P:DNA-templated transcription"/>
    <property type="evidence" value="ECO:0007669"/>
    <property type="project" value="InterPro"/>
</dbReference>
<evidence type="ECO:0000313" key="10">
    <source>
        <dbReference type="Proteomes" id="UP000321491"/>
    </source>
</evidence>
<evidence type="ECO:0000313" key="9">
    <source>
        <dbReference type="EMBL" id="GEN32217.1"/>
    </source>
</evidence>
<reference evidence="9 10" key="1">
    <citation type="submission" date="2019-07" db="EMBL/GenBank/DDBJ databases">
        <title>Whole genome shotgun sequence of Cerasibacillus quisquiliarum NBRC 102429.</title>
        <authorList>
            <person name="Hosoyama A."/>
            <person name="Uohara A."/>
            <person name="Ohji S."/>
            <person name="Ichikawa N."/>
        </authorList>
    </citation>
    <scope>NUCLEOTIDE SEQUENCE [LARGE SCALE GENOMIC DNA]</scope>
    <source>
        <strain evidence="9 10">NBRC 102429</strain>
    </source>
</reference>
<keyword evidence="2 6" id="KW-0240">DNA-directed RNA polymerase</keyword>
<dbReference type="InterPro" id="IPR038087">
    <property type="entry name" value="RNAP_delta_N_dom_sf"/>
</dbReference>
<organism evidence="9 10">
    <name type="scientific">Cerasibacillus quisquiliarum</name>
    <dbReference type="NCBI Taxonomy" id="227865"/>
    <lineage>
        <taxon>Bacteria</taxon>
        <taxon>Bacillati</taxon>
        <taxon>Bacillota</taxon>
        <taxon>Bacilli</taxon>
        <taxon>Bacillales</taxon>
        <taxon>Bacillaceae</taxon>
        <taxon>Cerasibacillus</taxon>
    </lineage>
</organism>
<dbReference type="InterPro" id="IPR007759">
    <property type="entry name" value="Asxl_HARE-HTH"/>
</dbReference>
<dbReference type="GO" id="GO:0003899">
    <property type="term" value="F:DNA-directed RNA polymerase activity"/>
    <property type="evidence" value="ECO:0007669"/>
    <property type="project" value="UniProtKB-UniRule"/>
</dbReference>
<feature type="domain" description="HTH HARE-type" evidence="8">
    <location>
        <begin position="14"/>
        <end position="81"/>
    </location>
</feature>
<comment type="caution">
    <text evidence="9">The sequence shown here is derived from an EMBL/GenBank/DDBJ whole genome shotgun (WGS) entry which is preliminary data.</text>
</comment>
<evidence type="ECO:0000256" key="3">
    <source>
        <dbReference type="ARBA" id="ARBA00022679"/>
    </source>
</evidence>
<proteinExistence type="inferred from homology"/>
<keyword evidence="4 6" id="KW-0548">Nucleotidyltransferase</keyword>
<dbReference type="GO" id="GO:0006355">
    <property type="term" value="P:regulation of DNA-templated transcription"/>
    <property type="evidence" value="ECO:0007669"/>
    <property type="project" value="UniProtKB-UniRule"/>
</dbReference>
<feature type="region of interest" description="Disordered" evidence="7">
    <location>
        <begin position="136"/>
        <end position="159"/>
    </location>
</feature>
<dbReference type="Gene3D" id="1.10.10.1250">
    <property type="entry name" value="RNA polymerase, subunit delta, N-terminal domain"/>
    <property type="match status" value="1"/>
</dbReference>
<protein>
    <recommendedName>
        <fullName evidence="6">Probable DNA-directed RNA polymerase subunit delta</fullName>
    </recommendedName>
    <alternativeName>
        <fullName evidence="6">RNAP delta factor</fullName>
    </alternativeName>
</protein>
<comment type="similarity">
    <text evidence="1 6">Belongs to the RpoE family.</text>
</comment>